<protein>
    <submittedName>
        <fullName evidence="3">Putative Late nodulin</fullName>
    </submittedName>
</protein>
<comment type="caution">
    <text evidence="3">The sequence shown here is derived from an EMBL/GenBank/DDBJ whole genome shotgun (WGS) entry which is preliminary data.</text>
</comment>
<evidence type="ECO:0000313" key="4">
    <source>
        <dbReference type="Proteomes" id="UP000265566"/>
    </source>
</evidence>
<organism evidence="3 4">
    <name type="scientific">Medicago truncatula</name>
    <name type="common">Barrel medic</name>
    <name type="synonym">Medicago tribuloides</name>
    <dbReference type="NCBI Taxonomy" id="3880"/>
    <lineage>
        <taxon>Eukaryota</taxon>
        <taxon>Viridiplantae</taxon>
        <taxon>Streptophyta</taxon>
        <taxon>Embryophyta</taxon>
        <taxon>Tracheophyta</taxon>
        <taxon>Spermatophyta</taxon>
        <taxon>Magnoliopsida</taxon>
        <taxon>eudicotyledons</taxon>
        <taxon>Gunneridae</taxon>
        <taxon>Pentapetalae</taxon>
        <taxon>rosids</taxon>
        <taxon>fabids</taxon>
        <taxon>Fabales</taxon>
        <taxon>Fabaceae</taxon>
        <taxon>Papilionoideae</taxon>
        <taxon>50 kb inversion clade</taxon>
        <taxon>NPAAA clade</taxon>
        <taxon>Hologalegina</taxon>
        <taxon>IRL clade</taxon>
        <taxon>Trifolieae</taxon>
        <taxon>Medicago</taxon>
    </lineage>
</organism>
<reference evidence="4" key="1">
    <citation type="journal article" date="2018" name="Nat. Plants">
        <title>Whole-genome landscape of Medicago truncatula symbiotic genes.</title>
        <authorList>
            <person name="Pecrix Y."/>
            <person name="Staton S.E."/>
            <person name="Sallet E."/>
            <person name="Lelandais-Briere C."/>
            <person name="Moreau S."/>
            <person name="Carrere S."/>
            <person name="Blein T."/>
            <person name="Jardinaud M.F."/>
            <person name="Latrasse D."/>
            <person name="Zouine M."/>
            <person name="Zahm M."/>
            <person name="Kreplak J."/>
            <person name="Mayjonade B."/>
            <person name="Satge C."/>
            <person name="Perez M."/>
            <person name="Cauet S."/>
            <person name="Marande W."/>
            <person name="Chantry-Darmon C."/>
            <person name="Lopez-Roques C."/>
            <person name="Bouchez O."/>
            <person name="Berard A."/>
            <person name="Debelle F."/>
            <person name="Munos S."/>
            <person name="Bendahmane A."/>
            <person name="Berges H."/>
            <person name="Niebel A."/>
            <person name="Buitink J."/>
            <person name="Frugier F."/>
            <person name="Benhamed M."/>
            <person name="Crespi M."/>
            <person name="Gouzy J."/>
            <person name="Gamas P."/>
        </authorList>
    </citation>
    <scope>NUCLEOTIDE SEQUENCE [LARGE SCALE GENOMIC DNA]</scope>
    <source>
        <strain evidence="4">cv. Jemalong A17</strain>
    </source>
</reference>
<dbReference type="InterPro" id="IPR009810">
    <property type="entry name" value="Nodulin_late_dom"/>
</dbReference>
<gene>
    <name evidence="3" type="ORF">MtrunA17_Chr6g0475471</name>
</gene>
<sequence>MTQFLLFIYSLIIFLSLFLGEAALERTRTTMLTSYNIGCKSDADCPKAIEPHYTRCVDGHCWLYFGEGPKLHN</sequence>
<evidence type="ECO:0000259" key="2">
    <source>
        <dbReference type="Pfam" id="PF07127"/>
    </source>
</evidence>
<feature type="domain" description="Late nodulin" evidence="2">
    <location>
        <begin position="1"/>
        <end position="61"/>
    </location>
</feature>
<feature type="chain" id="PRO_5017453705" evidence="1">
    <location>
        <begin position="23"/>
        <end position="73"/>
    </location>
</feature>
<keyword evidence="1" id="KW-0732">Signal</keyword>
<dbReference type="AlphaFoldDB" id="A0A396HF74"/>
<evidence type="ECO:0000256" key="1">
    <source>
        <dbReference type="SAM" id="SignalP"/>
    </source>
</evidence>
<feature type="signal peptide" evidence="1">
    <location>
        <begin position="1"/>
        <end position="22"/>
    </location>
</feature>
<dbReference type="Pfam" id="PF07127">
    <property type="entry name" value="Nodulin_late"/>
    <property type="match status" value="1"/>
</dbReference>
<dbReference type="EMBL" id="PSQE01000006">
    <property type="protein sequence ID" value="RHN51992.1"/>
    <property type="molecule type" value="Genomic_DNA"/>
</dbReference>
<dbReference type="Proteomes" id="UP000265566">
    <property type="component" value="Chromosome 6"/>
</dbReference>
<dbReference type="GO" id="GO:0046872">
    <property type="term" value="F:metal ion binding"/>
    <property type="evidence" value="ECO:0007669"/>
    <property type="project" value="InterPro"/>
</dbReference>
<name>A0A396HF74_MEDTR</name>
<proteinExistence type="predicted"/>
<dbReference type="Gramene" id="rna36591">
    <property type="protein sequence ID" value="RHN51992.1"/>
    <property type="gene ID" value="gene36591"/>
</dbReference>
<evidence type="ECO:0000313" key="3">
    <source>
        <dbReference type="EMBL" id="RHN51992.1"/>
    </source>
</evidence>
<accession>A0A396HF74</accession>